<dbReference type="PANTHER" id="PTHR11647:SF1">
    <property type="entry name" value="COLLAPSIN RESPONSE MEDIATOR PROTEIN"/>
    <property type="match status" value="1"/>
</dbReference>
<dbReference type="GO" id="GO:0004157">
    <property type="term" value="F:dihydropyrimidinase activity"/>
    <property type="evidence" value="ECO:0007669"/>
    <property type="project" value="UniProtKB-EC"/>
</dbReference>
<dbReference type="SUPFAM" id="SSF51556">
    <property type="entry name" value="Metallo-dependent hydrolases"/>
    <property type="match status" value="1"/>
</dbReference>
<feature type="modified residue" description="N6-carboxylysine" evidence="8">
    <location>
        <position position="100"/>
    </location>
</feature>
<evidence type="ECO:0000259" key="9">
    <source>
        <dbReference type="Pfam" id="PF01979"/>
    </source>
</evidence>
<dbReference type="HOGENOM" id="CLU_015572_2_2_1"/>
<comment type="catalytic activity">
    <reaction evidence="6">
        <text>5,6-dihydrouracil + H2O = 3-(carbamoylamino)propanoate + H(+)</text>
        <dbReference type="Rhea" id="RHEA:16121"/>
        <dbReference type="ChEBI" id="CHEBI:11892"/>
        <dbReference type="ChEBI" id="CHEBI:15377"/>
        <dbReference type="ChEBI" id="CHEBI:15378"/>
        <dbReference type="ChEBI" id="CHEBI:15901"/>
        <dbReference type="EC" id="3.5.2.2"/>
    </reaction>
</comment>
<dbReference type="FunFam" id="3.20.20.140:FF:000217">
    <property type="entry name" value="Dihydropyrimidinase-related protein 1"/>
    <property type="match status" value="1"/>
</dbReference>
<sequence>MPGGIDPHTHFEVLFQGEVSPDDFYVGTKASVAGGTTTIIDFVLPKTGESLVDKYHEYRKLADEKVCCDYSFHMCLSWWSESVSDEIEIIARDYGINSFKMFMAYKGFCQLKDGEMYEALEKIRAVKGLAMVHAENGDIIERNVEQLLKNGITGPEGHQLSRQEEVEAEAVYRACILAHQANCPLYVVHVMGKPAANEIARARKRYEGKGGIYAEALAAAIAMDGSKFHNSCHHVMDELQVIASDSCAFHSKQKERGKEDFSKIPTGINGAEDRMSVLWEKGVHAGFLDPCRYVALTSTNTAKIFNMYPKKGHIAVGSDADIIVWNPDKKRKISKDTHHHAIDYNVFEGMVCHGVPEYVLVRGKVCVDNGKVDVERGYGKFVENPVNNPYIYNNLQNKRPIEEPYCK</sequence>
<dbReference type="CDD" id="cd01314">
    <property type="entry name" value="D-HYD"/>
    <property type="match status" value="1"/>
</dbReference>
<accession>T1GWS2</accession>
<dbReference type="EMBL" id="CAQQ02130504">
    <property type="status" value="NOT_ANNOTATED_CDS"/>
    <property type="molecule type" value="Genomic_DNA"/>
</dbReference>
<evidence type="ECO:0000256" key="2">
    <source>
        <dbReference type="ARBA" id="ARBA00008829"/>
    </source>
</evidence>
<proteinExistence type="inferred from homology"/>
<evidence type="ECO:0000256" key="1">
    <source>
        <dbReference type="ARBA" id="ARBA00001947"/>
    </source>
</evidence>
<keyword evidence="5" id="KW-0378">Hydrolase</keyword>
<dbReference type="GO" id="GO:0006208">
    <property type="term" value="P:pyrimidine nucleobase catabolic process"/>
    <property type="evidence" value="ECO:0007669"/>
    <property type="project" value="TreeGrafter"/>
</dbReference>
<reference evidence="11" key="1">
    <citation type="submission" date="2013-02" db="EMBL/GenBank/DDBJ databases">
        <authorList>
            <person name="Hughes D."/>
        </authorList>
    </citation>
    <scope>NUCLEOTIDE SEQUENCE</scope>
    <source>
        <strain>Durham</strain>
        <strain evidence="11">NC isolate 2 -- Noor lab</strain>
    </source>
</reference>
<dbReference type="AlphaFoldDB" id="T1GWS2"/>
<dbReference type="InterPro" id="IPR050378">
    <property type="entry name" value="Metallo-dep_Hydrolases_sf"/>
</dbReference>
<dbReference type="GO" id="GO:0046872">
    <property type="term" value="F:metal ion binding"/>
    <property type="evidence" value="ECO:0007669"/>
    <property type="project" value="UniProtKB-KW"/>
</dbReference>
<dbReference type="STRING" id="36166.T1GWS2"/>
<evidence type="ECO:0000256" key="5">
    <source>
        <dbReference type="ARBA" id="ARBA00022801"/>
    </source>
</evidence>
<evidence type="ECO:0000256" key="3">
    <source>
        <dbReference type="ARBA" id="ARBA00022553"/>
    </source>
</evidence>
<dbReference type="InterPro" id="IPR011059">
    <property type="entry name" value="Metal-dep_hydrolase_composite"/>
</dbReference>
<name>T1GWS2_MEGSC</name>
<reference evidence="10" key="2">
    <citation type="submission" date="2015-06" db="UniProtKB">
        <authorList>
            <consortium name="EnsemblMetazoa"/>
        </authorList>
    </citation>
    <scope>IDENTIFICATION</scope>
</reference>
<dbReference type="SUPFAM" id="SSF51338">
    <property type="entry name" value="Composite domain of metallo-dependent hydrolases"/>
    <property type="match status" value="1"/>
</dbReference>
<dbReference type="Gene3D" id="3.20.20.140">
    <property type="entry name" value="Metal-dependent hydrolases"/>
    <property type="match status" value="1"/>
</dbReference>
<evidence type="ECO:0000313" key="10">
    <source>
        <dbReference type="EnsemblMetazoa" id="MESCA008252-PA"/>
    </source>
</evidence>
<comment type="similarity">
    <text evidence="2">Belongs to the metallo-dependent hydrolases superfamily. Hydantoinase/dihydropyrimidinase family.</text>
</comment>
<evidence type="ECO:0000256" key="8">
    <source>
        <dbReference type="PIRSR" id="PIRSR611778-50"/>
    </source>
</evidence>
<evidence type="ECO:0000313" key="11">
    <source>
        <dbReference type="Proteomes" id="UP000015102"/>
    </source>
</evidence>
<protein>
    <recommendedName>
        <fullName evidence="7">dihydropyrimidinase</fullName>
        <ecNumber evidence="7">3.5.2.2</ecNumber>
    </recommendedName>
</protein>
<comment type="cofactor">
    <cofactor evidence="1">
        <name>Zn(2+)</name>
        <dbReference type="ChEBI" id="CHEBI:29105"/>
    </cofactor>
</comment>
<evidence type="ECO:0000256" key="6">
    <source>
        <dbReference type="ARBA" id="ARBA00036696"/>
    </source>
</evidence>
<keyword evidence="4" id="KW-0479">Metal-binding</keyword>
<dbReference type="EnsemblMetazoa" id="MESCA008252-RA">
    <property type="protein sequence ID" value="MESCA008252-PA"/>
    <property type="gene ID" value="MESCA008252"/>
</dbReference>
<dbReference type="OMA" id="HTHLQCP"/>
<dbReference type="Pfam" id="PF01979">
    <property type="entry name" value="Amidohydro_1"/>
    <property type="match status" value="1"/>
</dbReference>
<dbReference type="InterPro" id="IPR032466">
    <property type="entry name" value="Metal_Hydrolase"/>
</dbReference>
<organism evidence="10 11">
    <name type="scientific">Megaselia scalaris</name>
    <name type="common">Humpbacked fly</name>
    <name type="synonym">Phora scalaris</name>
    <dbReference type="NCBI Taxonomy" id="36166"/>
    <lineage>
        <taxon>Eukaryota</taxon>
        <taxon>Metazoa</taxon>
        <taxon>Ecdysozoa</taxon>
        <taxon>Arthropoda</taxon>
        <taxon>Hexapoda</taxon>
        <taxon>Insecta</taxon>
        <taxon>Pterygota</taxon>
        <taxon>Neoptera</taxon>
        <taxon>Endopterygota</taxon>
        <taxon>Diptera</taxon>
        <taxon>Brachycera</taxon>
        <taxon>Muscomorpha</taxon>
        <taxon>Platypezoidea</taxon>
        <taxon>Phoridae</taxon>
        <taxon>Megaseliini</taxon>
        <taxon>Megaselia</taxon>
    </lineage>
</organism>
<dbReference type="InterPro" id="IPR006680">
    <property type="entry name" value="Amidohydro-rel"/>
</dbReference>
<evidence type="ECO:0000256" key="4">
    <source>
        <dbReference type="ARBA" id="ARBA00022723"/>
    </source>
</evidence>
<dbReference type="PANTHER" id="PTHR11647">
    <property type="entry name" value="HYDRANTOINASE/DIHYDROPYRIMIDINASE FAMILY MEMBER"/>
    <property type="match status" value="1"/>
</dbReference>
<dbReference type="Proteomes" id="UP000015102">
    <property type="component" value="Unassembled WGS sequence"/>
</dbReference>
<keyword evidence="11" id="KW-1185">Reference proteome</keyword>
<dbReference type="InterPro" id="IPR011778">
    <property type="entry name" value="Hydantoinase/dihydroPyrase"/>
</dbReference>
<keyword evidence="3" id="KW-0597">Phosphoprotein</keyword>
<dbReference type="EMBL" id="CAQQ02130505">
    <property type="status" value="NOT_ANNOTATED_CDS"/>
    <property type="molecule type" value="Genomic_DNA"/>
</dbReference>
<dbReference type="GO" id="GO:0005829">
    <property type="term" value="C:cytosol"/>
    <property type="evidence" value="ECO:0007669"/>
    <property type="project" value="TreeGrafter"/>
</dbReference>
<evidence type="ECO:0000256" key="7">
    <source>
        <dbReference type="ARBA" id="ARBA00039113"/>
    </source>
</evidence>
<comment type="PTM">
    <text evidence="8">Carbamylation allows a single lysine to coordinate two divalent metal cations.</text>
</comment>
<dbReference type="EC" id="3.5.2.2" evidence="7"/>
<dbReference type="FunFam" id="3.20.20.140:FF:000174">
    <property type="entry name" value="Dihydropyrimidinase-related protein 2"/>
    <property type="match status" value="1"/>
</dbReference>
<feature type="domain" description="Amidohydrolase-related" evidence="9">
    <location>
        <begin position="1"/>
        <end position="365"/>
    </location>
</feature>